<dbReference type="AlphaFoldDB" id="A0A0A9G6U7"/>
<name>A0A0A9G6U7_ARUDO</name>
<dbReference type="InterPro" id="IPR000719">
    <property type="entry name" value="Prot_kinase_dom"/>
</dbReference>
<feature type="compositionally biased region" description="Polar residues" evidence="1">
    <location>
        <begin position="125"/>
        <end position="134"/>
    </location>
</feature>
<dbReference type="SUPFAM" id="SSF56112">
    <property type="entry name" value="Protein kinase-like (PK-like)"/>
    <property type="match status" value="1"/>
</dbReference>
<protein>
    <recommendedName>
        <fullName evidence="2">Protein kinase domain-containing protein</fullName>
    </recommendedName>
</protein>
<evidence type="ECO:0000259" key="2">
    <source>
        <dbReference type="PROSITE" id="PS50011"/>
    </source>
</evidence>
<sequence>MGTYGYAAPEYLSTGHLTAKSDICSFGVVLLEMLSGRRAIDKNRPQGEHNLVEWARPYLTHKRKIFRVLDTRLEGQYSLSGAQTIAALALECLSYDAKMRPSMDSVVTILEELQGSSETEKNQESKGVTKQASAVSAGKNSRKPRRKSLGATKETGPNPRPVIHSR</sequence>
<dbReference type="Pfam" id="PF00069">
    <property type="entry name" value="Pkinase"/>
    <property type="match status" value="1"/>
</dbReference>
<dbReference type="InterPro" id="IPR050823">
    <property type="entry name" value="Plant_Ser_Thr_Prot_Kinase"/>
</dbReference>
<dbReference type="GO" id="GO:0005524">
    <property type="term" value="F:ATP binding"/>
    <property type="evidence" value="ECO:0007669"/>
    <property type="project" value="InterPro"/>
</dbReference>
<reference evidence="3" key="2">
    <citation type="journal article" date="2015" name="Data Brief">
        <title>Shoot transcriptome of the giant reed, Arundo donax.</title>
        <authorList>
            <person name="Barrero R.A."/>
            <person name="Guerrero F.D."/>
            <person name="Moolhuijzen P."/>
            <person name="Goolsby J.A."/>
            <person name="Tidwell J."/>
            <person name="Bellgard S.E."/>
            <person name="Bellgard M.I."/>
        </authorList>
    </citation>
    <scope>NUCLEOTIDE SEQUENCE</scope>
    <source>
        <tissue evidence="3">Shoot tissue taken approximately 20 cm above the soil surface</tissue>
    </source>
</reference>
<dbReference type="EMBL" id="GBRH01177694">
    <property type="protein sequence ID" value="JAE20202.1"/>
    <property type="molecule type" value="Transcribed_RNA"/>
</dbReference>
<accession>A0A0A9G6U7</accession>
<dbReference type="PROSITE" id="PS50011">
    <property type="entry name" value="PROTEIN_KINASE_DOM"/>
    <property type="match status" value="1"/>
</dbReference>
<feature type="domain" description="Protein kinase" evidence="2">
    <location>
        <begin position="1"/>
        <end position="113"/>
    </location>
</feature>
<dbReference type="GO" id="GO:0004672">
    <property type="term" value="F:protein kinase activity"/>
    <property type="evidence" value="ECO:0007669"/>
    <property type="project" value="InterPro"/>
</dbReference>
<dbReference type="InterPro" id="IPR011009">
    <property type="entry name" value="Kinase-like_dom_sf"/>
</dbReference>
<dbReference type="PANTHER" id="PTHR45621">
    <property type="entry name" value="OS01G0588500 PROTEIN-RELATED"/>
    <property type="match status" value="1"/>
</dbReference>
<evidence type="ECO:0000313" key="3">
    <source>
        <dbReference type="EMBL" id="JAE20202.1"/>
    </source>
</evidence>
<organism evidence="3">
    <name type="scientific">Arundo donax</name>
    <name type="common">Giant reed</name>
    <name type="synonym">Donax arundinaceus</name>
    <dbReference type="NCBI Taxonomy" id="35708"/>
    <lineage>
        <taxon>Eukaryota</taxon>
        <taxon>Viridiplantae</taxon>
        <taxon>Streptophyta</taxon>
        <taxon>Embryophyta</taxon>
        <taxon>Tracheophyta</taxon>
        <taxon>Spermatophyta</taxon>
        <taxon>Magnoliopsida</taxon>
        <taxon>Liliopsida</taxon>
        <taxon>Poales</taxon>
        <taxon>Poaceae</taxon>
        <taxon>PACMAD clade</taxon>
        <taxon>Arundinoideae</taxon>
        <taxon>Arundineae</taxon>
        <taxon>Arundo</taxon>
    </lineage>
</organism>
<feature type="region of interest" description="Disordered" evidence="1">
    <location>
        <begin position="116"/>
        <end position="166"/>
    </location>
</feature>
<reference evidence="3" key="1">
    <citation type="submission" date="2014-09" db="EMBL/GenBank/DDBJ databases">
        <authorList>
            <person name="Magalhaes I.L.F."/>
            <person name="Oliveira U."/>
            <person name="Santos F.R."/>
            <person name="Vidigal T.H.D.A."/>
            <person name="Brescovit A.D."/>
            <person name="Santos A.J."/>
        </authorList>
    </citation>
    <scope>NUCLEOTIDE SEQUENCE</scope>
    <source>
        <tissue evidence="3">Shoot tissue taken approximately 20 cm above the soil surface</tissue>
    </source>
</reference>
<proteinExistence type="predicted"/>
<dbReference type="Gene3D" id="1.10.510.10">
    <property type="entry name" value="Transferase(Phosphotransferase) domain 1"/>
    <property type="match status" value="1"/>
</dbReference>
<evidence type="ECO:0000256" key="1">
    <source>
        <dbReference type="SAM" id="MobiDB-lite"/>
    </source>
</evidence>